<feature type="transmembrane region" description="Helical" evidence="1">
    <location>
        <begin position="111"/>
        <end position="133"/>
    </location>
</feature>
<dbReference type="GO" id="GO:0005783">
    <property type="term" value="C:endoplasmic reticulum"/>
    <property type="evidence" value="ECO:0007669"/>
    <property type="project" value="TreeGrafter"/>
</dbReference>
<dbReference type="AlphaFoldDB" id="A0AAN9D8M8"/>
<protein>
    <recommendedName>
        <fullName evidence="4">Membrane protein MLC1</fullName>
    </recommendedName>
</protein>
<dbReference type="InterPro" id="IPR033280">
    <property type="entry name" value="Membrane_MLC1"/>
</dbReference>
<reference evidence="2 3" key="1">
    <citation type="submission" date="2024-02" db="EMBL/GenBank/DDBJ databases">
        <title>Chromosome-level genome assembly of the Eurasian Minnow (Phoxinus phoxinus).</title>
        <authorList>
            <person name="Oriowo T.O."/>
            <person name="Martin S."/>
            <person name="Stange M."/>
            <person name="Chrysostomakis Y."/>
            <person name="Brown T."/>
            <person name="Winkler S."/>
            <person name="Kukowka S."/>
            <person name="Myers E.W."/>
            <person name="Bohne A."/>
        </authorList>
    </citation>
    <scope>NUCLEOTIDE SEQUENCE [LARGE SCALE GENOMIC DNA]</scope>
    <source>
        <strain evidence="2">ZFMK-TIS-60720</strain>
        <tissue evidence="2">Whole Organism</tissue>
    </source>
</reference>
<feature type="transmembrane region" description="Helical" evidence="1">
    <location>
        <begin position="302"/>
        <end position="322"/>
    </location>
</feature>
<gene>
    <name evidence="2" type="ORF">R3I93_008134</name>
</gene>
<dbReference type="Proteomes" id="UP001364617">
    <property type="component" value="Unassembled WGS sequence"/>
</dbReference>
<keyword evidence="3" id="KW-1185">Reference proteome</keyword>
<dbReference type="GO" id="GO:0047484">
    <property type="term" value="P:regulation of response to osmotic stress"/>
    <property type="evidence" value="ECO:0007669"/>
    <property type="project" value="TreeGrafter"/>
</dbReference>
<dbReference type="GO" id="GO:0031410">
    <property type="term" value="C:cytoplasmic vesicle"/>
    <property type="evidence" value="ECO:0007669"/>
    <property type="project" value="TreeGrafter"/>
</dbReference>
<feature type="transmembrane region" description="Helical" evidence="1">
    <location>
        <begin position="334"/>
        <end position="355"/>
    </location>
</feature>
<organism evidence="2 3">
    <name type="scientific">Phoxinus phoxinus</name>
    <name type="common">Eurasian minnow</name>
    <dbReference type="NCBI Taxonomy" id="58324"/>
    <lineage>
        <taxon>Eukaryota</taxon>
        <taxon>Metazoa</taxon>
        <taxon>Chordata</taxon>
        <taxon>Craniata</taxon>
        <taxon>Vertebrata</taxon>
        <taxon>Euteleostomi</taxon>
        <taxon>Actinopterygii</taxon>
        <taxon>Neopterygii</taxon>
        <taxon>Teleostei</taxon>
        <taxon>Ostariophysi</taxon>
        <taxon>Cypriniformes</taxon>
        <taxon>Leuciscidae</taxon>
        <taxon>Phoxininae</taxon>
        <taxon>Phoxinus</taxon>
    </lineage>
</organism>
<dbReference type="PANTHER" id="PTHR17597:SF0">
    <property type="entry name" value="MEMBRANE PROTEIN MLC1"/>
    <property type="match status" value="1"/>
</dbReference>
<feature type="transmembrane region" description="Helical" evidence="1">
    <location>
        <begin position="83"/>
        <end position="105"/>
    </location>
</feature>
<feature type="transmembrane region" description="Helical" evidence="1">
    <location>
        <begin position="228"/>
        <end position="252"/>
    </location>
</feature>
<sequence length="406" mass="44323">MMDGKLGSLGVMDIRMQRDEASAQEVFSYAQMSTLERNSGVGTLSRHLERERLERDSYTVDVRASDLQLDRPGPLHPCFSYRIWLYSVVIGSSLLIAAAFSLYMGNVFPAAMDYLRCTAGSSIPAAVVSFAIAKNRQVAVSDFQLVYVSSFAVTTTCLVWFGCKLAISPSAININFNLLLLIVLEVLTASTVILSARSAEDCCRHCKPVSDGPVVVTPASFPTRLLKAYAVIEVILGIAAVFGGIIALNLGALLPEPYLSVTFFWILVACFPTAIASHVVAEYPSKSLVEMLIAISSVTSPLLFSASGFLSSSVINFIEIFLHEVTLVKQTYDILLLVLMGLLLVQAVLTLATVIKCASYKSQLRMGGTEWDTLHKKHCEQHTSNGTLRDFDKEKAWKAVVVQMAQ</sequence>
<feature type="transmembrane region" description="Helical" evidence="1">
    <location>
        <begin position="258"/>
        <end position="281"/>
    </location>
</feature>
<feature type="transmembrane region" description="Helical" evidence="1">
    <location>
        <begin position="174"/>
        <end position="194"/>
    </location>
</feature>
<proteinExistence type="predicted"/>
<comment type="caution">
    <text evidence="2">The sequence shown here is derived from an EMBL/GenBank/DDBJ whole genome shotgun (WGS) entry which is preliminary data.</text>
</comment>
<keyword evidence="1" id="KW-0812">Transmembrane</keyword>
<dbReference type="PANTHER" id="PTHR17597">
    <property type="entry name" value="MEMBRANE PROTEIN MLC1"/>
    <property type="match status" value="1"/>
</dbReference>
<dbReference type="EMBL" id="JAYKXH010000008">
    <property type="protein sequence ID" value="KAK7160392.1"/>
    <property type="molecule type" value="Genomic_DNA"/>
</dbReference>
<evidence type="ECO:0000256" key="1">
    <source>
        <dbReference type="SAM" id="Phobius"/>
    </source>
</evidence>
<keyword evidence="1" id="KW-1133">Transmembrane helix</keyword>
<name>A0AAN9D8M8_9TELE</name>
<evidence type="ECO:0000313" key="3">
    <source>
        <dbReference type="Proteomes" id="UP001364617"/>
    </source>
</evidence>
<feature type="transmembrane region" description="Helical" evidence="1">
    <location>
        <begin position="145"/>
        <end position="162"/>
    </location>
</feature>
<dbReference type="GO" id="GO:0005886">
    <property type="term" value="C:plasma membrane"/>
    <property type="evidence" value="ECO:0007669"/>
    <property type="project" value="TreeGrafter"/>
</dbReference>
<evidence type="ECO:0008006" key="4">
    <source>
        <dbReference type="Google" id="ProtNLM"/>
    </source>
</evidence>
<accession>A0AAN9D8M8</accession>
<keyword evidence="1" id="KW-0472">Membrane</keyword>
<evidence type="ECO:0000313" key="2">
    <source>
        <dbReference type="EMBL" id="KAK7160392.1"/>
    </source>
</evidence>